<dbReference type="AlphaFoldDB" id="A0A8S0QBS3"/>
<protein>
    <submittedName>
        <fullName evidence="4">Vinorine synthase-like</fullName>
    </submittedName>
</protein>
<sequence>MITMDIETISKERIKPSSPTPNHLRNFKLCLLDQLIPAPYAPIVLYYPNSDSAPHAQVLKRLLLLKQSLSEILTRFYPLSGTIKDDLSIDCDDQGAYYITTRIKSHLFEFLEHPDIHLINRFLSLEGTSVTNIQINLFECGGIAIGVCISHRILDGTALSIFLKGWATAAFASSKEVVYPDFSASSLFPANDLRLKNGSMSMWGAVFKKGEFITKRFVFDSLAIEKLKEMATTCSSVRHPTRVEAISAFIWKYAMAASEKKRGSKKASLITHIVNLRKRAAPNFSEHSIGNLIWMAGAKCNSVKNNETIGLPSLVHQLTKSISKIDADYVKKLRSTEASLVMYKHFKEIGEFVSNGSADYFGFTSWCKLGFYDADFGWGKPVWVSSMDSSIPFFMNLIVLMDTRCGTGIEAWITLDEQEMSILENNQEFQAFTLLNPSPLNIGHASMKHSR</sequence>
<dbReference type="Gramene" id="OE9A002081T1">
    <property type="protein sequence ID" value="OE9A002081C1"/>
    <property type="gene ID" value="OE9A002081"/>
</dbReference>
<dbReference type="Gene3D" id="3.30.559.10">
    <property type="entry name" value="Chloramphenicol acetyltransferase-like domain"/>
    <property type="match status" value="2"/>
</dbReference>
<keyword evidence="3" id="KW-0012">Acyltransferase</keyword>
<keyword evidence="2" id="KW-0808">Transferase</keyword>
<evidence type="ECO:0000256" key="2">
    <source>
        <dbReference type="ARBA" id="ARBA00022679"/>
    </source>
</evidence>
<dbReference type="InterPro" id="IPR023213">
    <property type="entry name" value="CAT-like_dom_sf"/>
</dbReference>
<name>A0A8S0QBS3_OLEEU</name>
<evidence type="ECO:0000313" key="5">
    <source>
        <dbReference type="Proteomes" id="UP000594638"/>
    </source>
</evidence>
<evidence type="ECO:0000256" key="3">
    <source>
        <dbReference type="ARBA" id="ARBA00023315"/>
    </source>
</evidence>
<dbReference type="Pfam" id="PF02458">
    <property type="entry name" value="Transferase"/>
    <property type="match status" value="1"/>
</dbReference>
<evidence type="ECO:0000256" key="1">
    <source>
        <dbReference type="ARBA" id="ARBA00009861"/>
    </source>
</evidence>
<comment type="similarity">
    <text evidence="1">Belongs to the plant acyltransferase family.</text>
</comment>
<dbReference type="OrthoDB" id="1932220at2759"/>
<proteinExistence type="inferred from homology"/>
<dbReference type="Proteomes" id="UP000594638">
    <property type="component" value="Unassembled WGS sequence"/>
</dbReference>
<dbReference type="GO" id="GO:0016746">
    <property type="term" value="F:acyltransferase activity"/>
    <property type="evidence" value="ECO:0007669"/>
    <property type="project" value="UniProtKB-KW"/>
</dbReference>
<dbReference type="PANTHER" id="PTHR31623:SF110">
    <property type="entry name" value="VINORINE SYNTHASE-LIKE"/>
    <property type="match status" value="1"/>
</dbReference>
<evidence type="ECO:0000313" key="4">
    <source>
        <dbReference type="EMBL" id="CAA2966023.1"/>
    </source>
</evidence>
<gene>
    <name evidence="4" type="ORF">OLEA9_A002081</name>
</gene>
<dbReference type="PANTHER" id="PTHR31623">
    <property type="entry name" value="F21J9.9"/>
    <property type="match status" value="1"/>
</dbReference>
<keyword evidence="5" id="KW-1185">Reference proteome</keyword>
<reference evidence="4 5" key="1">
    <citation type="submission" date="2019-12" db="EMBL/GenBank/DDBJ databases">
        <authorList>
            <person name="Alioto T."/>
            <person name="Alioto T."/>
            <person name="Gomez Garrido J."/>
        </authorList>
    </citation>
    <scope>NUCLEOTIDE SEQUENCE [LARGE SCALE GENOMIC DNA]</scope>
</reference>
<comment type="caution">
    <text evidence="4">The sequence shown here is derived from an EMBL/GenBank/DDBJ whole genome shotgun (WGS) entry which is preliminary data.</text>
</comment>
<accession>A0A8S0QBS3</accession>
<dbReference type="EMBL" id="CACTIH010001852">
    <property type="protein sequence ID" value="CAA2966023.1"/>
    <property type="molecule type" value="Genomic_DNA"/>
</dbReference>
<organism evidence="4 5">
    <name type="scientific">Olea europaea subsp. europaea</name>
    <dbReference type="NCBI Taxonomy" id="158383"/>
    <lineage>
        <taxon>Eukaryota</taxon>
        <taxon>Viridiplantae</taxon>
        <taxon>Streptophyta</taxon>
        <taxon>Embryophyta</taxon>
        <taxon>Tracheophyta</taxon>
        <taxon>Spermatophyta</taxon>
        <taxon>Magnoliopsida</taxon>
        <taxon>eudicotyledons</taxon>
        <taxon>Gunneridae</taxon>
        <taxon>Pentapetalae</taxon>
        <taxon>asterids</taxon>
        <taxon>lamiids</taxon>
        <taxon>Lamiales</taxon>
        <taxon>Oleaceae</taxon>
        <taxon>Oleeae</taxon>
        <taxon>Olea</taxon>
    </lineage>
</organism>